<evidence type="ECO:0000259" key="2">
    <source>
        <dbReference type="Pfam" id="PF18155"/>
    </source>
</evidence>
<dbReference type="RefSeq" id="WP_345407001.1">
    <property type="nucleotide sequence ID" value="NZ_BAABHG010000021.1"/>
</dbReference>
<accession>A0ABW5GXY0</accession>
<reference evidence="4" key="1">
    <citation type="journal article" date="2019" name="Int. J. Syst. Evol. Microbiol.">
        <title>The Global Catalogue of Microorganisms (GCM) 10K type strain sequencing project: providing services to taxonomists for standard genome sequencing and annotation.</title>
        <authorList>
            <consortium name="The Broad Institute Genomics Platform"/>
            <consortium name="The Broad Institute Genome Sequencing Center for Infectious Disease"/>
            <person name="Wu L."/>
            <person name="Ma J."/>
        </authorList>
    </citation>
    <scope>NUCLEOTIDE SEQUENCE [LARGE SCALE GENOMIC DNA]</scope>
    <source>
        <strain evidence="4">CGMCC 4.7643</strain>
    </source>
</reference>
<organism evidence="3 4">
    <name type="scientific">Amycolatopsis samaneae</name>
    <dbReference type="NCBI Taxonomy" id="664691"/>
    <lineage>
        <taxon>Bacteria</taxon>
        <taxon>Bacillati</taxon>
        <taxon>Actinomycetota</taxon>
        <taxon>Actinomycetes</taxon>
        <taxon>Pseudonocardiales</taxon>
        <taxon>Pseudonocardiaceae</taxon>
        <taxon>Amycolatopsis</taxon>
    </lineage>
</organism>
<evidence type="ECO:0000313" key="3">
    <source>
        <dbReference type="EMBL" id="MFD2465515.1"/>
    </source>
</evidence>
<feature type="region of interest" description="Disordered" evidence="1">
    <location>
        <begin position="576"/>
        <end position="597"/>
    </location>
</feature>
<dbReference type="InterPro" id="IPR055254">
    <property type="entry name" value="pPIWI_RE_Z"/>
</dbReference>
<feature type="domain" description="pPIWI-RE three-gene island" evidence="2">
    <location>
        <begin position="13"/>
        <end position="176"/>
    </location>
</feature>
<comment type="caution">
    <text evidence="3">The sequence shown here is derived from an EMBL/GenBank/DDBJ whole genome shotgun (WGS) entry which is preliminary data.</text>
</comment>
<protein>
    <recommendedName>
        <fullName evidence="2">pPIWI-RE three-gene island domain-containing protein</fullName>
    </recommendedName>
</protein>
<dbReference type="Pfam" id="PF18155">
    <property type="entry name" value="pPIWI_RE_Z"/>
    <property type="match status" value="1"/>
</dbReference>
<keyword evidence="4" id="KW-1185">Reference proteome</keyword>
<sequence>MKSLRKNWPEEDSKVPPALLCRVELGLRLLQHLDPDQPAAGAWVLFGGYPFGQVAGIVTTPEKEWMVTCARHRLWTLRRRRSWIDHVATYRKLSAQVRAYSVPEDLGPAVLTGPGGAAKDRLTHYDRALTELPEFSRNALRPAEPGRHYFFRRGKPAWIEIPEDLTASHRPPVKHPVDEHSRLNGKPIEITRDDLKDAAKWLMGRERALPQIEPRNWLEHLGDVNFDVLEPNGSKYTERQSFTLDGLLNAVGIVGAGKSTLMVLIAVWAARNDPALRTTLVVGDVAEQLRLTAYLRDVLGLGAASPVIGFSTRGRHIQNLHRRLAAQGRATLIDHRTEVAFGDLSTACPIDALREDGTGEPTRLIDAPCTGLHPSDEGEADALDDLPALTKARGCPVWHDCPRNAAARTLVDAQVWIANMASLVTSPLSPHISDARLRHLELACVRSDIVVVDESDRVMMNLDDVFAPVATLVVKGPESWLDVLDIHNSRELSREGRLQLREEHVTQWEASLEVVTSVTNRLYRELIGHQDIREWAGIEFFNSWTLQERLLNEFLPRAEQSTPLLREEDLAIEDPDYDERGHARAAKATSPDGADRRARAEKVFDLFRDDPLGDSGSTDTEAAPLVAALWAVLHPLDHTVARRQVEAVFTSLFGDGASDLDVRKLEFLLLLSALHHRLDLLTLLWPEVEAALRLELTDNELVRRPPLDYMPLVPESPMGNLLGFQYIPDEVETEANRDHLTGTLRFFRCSGVGRQLLVTLSGLAADRAAGRSGPHVLLMSGTSWAGTSTRAHVPAPVGIILRPDPKRLQAVSKSTFTPRFLYNRGRPISLSGQPVAMRSAVLRLMVQQLGEERLGAPSVLDEELDQVEHSRRRALVLVGSYREAEIAAEQLHGIGRWKGHVRVLTADDADLDEAATGTRDAPDAAVGSIRRGNVATFAHDPHAIVLVAPLLAVERGHNILNQGKAAFGVVLFLSRPHPVPNDLGLAVFAINDWVSRFVDGTAEKPADPEEPASFRELVSRAGSLDAAGQAFRDLARHRWGKLLTRRYSYRQLSKSERRSFAWDQLVTMWQVIGRLVRGGVPARVVFVDAKFAPRMAEAHAPGAPSSAQPAFDTAATSLLVNMKEVLDPYFAASDADAELVRMLYAPVYHGLKQLFERDRQARALMARQMDGE</sequence>
<dbReference type="Proteomes" id="UP001597419">
    <property type="component" value="Unassembled WGS sequence"/>
</dbReference>
<dbReference type="EMBL" id="JBHUKU010000033">
    <property type="protein sequence ID" value="MFD2465515.1"/>
    <property type="molecule type" value="Genomic_DNA"/>
</dbReference>
<proteinExistence type="predicted"/>
<name>A0ABW5GXY0_9PSEU</name>
<evidence type="ECO:0000256" key="1">
    <source>
        <dbReference type="SAM" id="MobiDB-lite"/>
    </source>
</evidence>
<gene>
    <name evidence="3" type="ORF">ACFSYJ_43345</name>
</gene>
<evidence type="ECO:0000313" key="4">
    <source>
        <dbReference type="Proteomes" id="UP001597419"/>
    </source>
</evidence>